<keyword evidence="6 7" id="KW-0472">Membrane</keyword>
<comment type="subcellular location">
    <subcellularLocation>
        <location evidence="1">Cell membrane</location>
        <topology evidence="1">Multi-pass membrane protein</topology>
    </subcellularLocation>
</comment>
<evidence type="ECO:0000313" key="9">
    <source>
        <dbReference type="Proteomes" id="UP001222275"/>
    </source>
</evidence>
<protein>
    <submittedName>
        <fullName evidence="8">Energy-coupling factor ABC transporter permease</fullName>
    </submittedName>
</protein>
<dbReference type="InterPro" id="IPR002751">
    <property type="entry name" value="CbiM/NikMN"/>
</dbReference>
<dbReference type="RefSeq" id="WP_275595534.1">
    <property type="nucleotide sequence ID" value="NZ_CP102381.1"/>
</dbReference>
<evidence type="ECO:0000256" key="3">
    <source>
        <dbReference type="ARBA" id="ARBA00022475"/>
    </source>
</evidence>
<evidence type="ECO:0000256" key="7">
    <source>
        <dbReference type="SAM" id="Phobius"/>
    </source>
</evidence>
<evidence type="ECO:0000256" key="1">
    <source>
        <dbReference type="ARBA" id="ARBA00004651"/>
    </source>
</evidence>
<keyword evidence="2" id="KW-0813">Transport</keyword>
<dbReference type="Gene3D" id="1.10.1760.20">
    <property type="match status" value="1"/>
</dbReference>
<keyword evidence="3" id="KW-1003">Cell membrane</keyword>
<evidence type="ECO:0000256" key="5">
    <source>
        <dbReference type="ARBA" id="ARBA00022989"/>
    </source>
</evidence>
<dbReference type="Proteomes" id="UP001222275">
    <property type="component" value="Chromosome"/>
</dbReference>
<feature type="transmembrane region" description="Helical" evidence="7">
    <location>
        <begin position="139"/>
        <end position="168"/>
    </location>
</feature>
<proteinExistence type="predicted"/>
<keyword evidence="4 7" id="KW-0812">Transmembrane</keyword>
<organism evidence="8 9">
    <name type="scientific">Thiomicrorhabdus lithotrophica</name>
    <dbReference type="NCBI Taxonomy" id="2949997"/>
    <lineage>
        <taxon>Bacteria</taxon>
        <taxon>Pseudomonadati</taxon>
        <taxon>Pseudomonadota</taxon>
        <taxon>Gammaproteobacteria</taxon>
        <taxon>Thiotrichales</taxon>
        <taxon>Piscirickettsiaceae</taxon>
        <taxon>Thiomicrorhabdus</taxon>
    </lineage>
</organism>
<dbReference type="Pfam" id="PF01891">
    <property type="entry name" value="CbiM"/>
    <property type="match status" value="1"/>
</dbReference>
<evidence type="ECO:0000313" key="8">
    <source>
        <dbReference type="EMBL" id="WEJ63281.1"/>
    </source>
</evidence>
<gene>
    <name evidence="8" type="ORF">NR989_03240</name>
</gene>
<feature type="transmembrane region" description="Helical" evidence="7">
    <location>
        <begin position="71"/>
        <end position="99"/>
    </location>
</feature>
<evidence type="ECO:0000256" key="6">
    <source>
        <dbReference type="ARBA" id="ARBA00023136"/>
    </source>
</evidence>
<keyword evidence="5 7" id="KW-1133">Transmembrane helix</keyword>
<feature type="transmembrane region" description="Helical" evidence="7">
    <location>
        <begin position="180"/>
        <end position="205"/>
    </location>
</feature>
<feature type="transmembrane region" description="Helical" evidence="7">
    <location>
        <begin position="105"/>
        <end position="127"/>
    </location>
</feature>
<keyword evidence="9" id="KW-1185">Reference proteome</keyword>
<feature type="transmembrane region" description="Helical" evidence="7">
    <location>
        <begin position="7"/>
        <end position="29"/>
    </location>
</feature>
<evidence type="ECO:0000256" key="2">
    <source>
        <dbReference type="ARBA" id="ARBA00022448"/>
    </source>
</evidence>
<evidence type="ECO:0000256" key="4">
    <source>
        <dbReference type="ARBA" id="ARBA00022692"/>
    </source>
</evidence>
<name>A0ABY8CBC7_9GAMM</name>
<sequence>MNLISESLGLTTIVGGWLLFTLVVVWALKTAPWYKIDSDKGAQHILLAASVIVFLVWQFGASLDNGITFHFLLMALMTLMFGPQFAVLGMLLALIGVTIQAGLGWLGFGVNAVLMGVVPIAVTWLMYRLGAKFLAANFFVYIFYNGFLSAAVGVVISLSLAAVVLSVNEVYSYQVLEQSFIVYIPLMATPEGFVNGMILAALIVLKPNWIATFHDRTYINGK</sequence>
<accession>A0ABY8CBC7</accession>
<dbReference type="EMBL" id="CP102381">
    <property type="protein sequence ID" value="WEJ63281.1"/>
    <property type="molecule type" value="Genomic_DNA"/>
</dbReference>
<reference evidence="8 9" key="1">
    <citation type="submission" date="2022-06" db="EMBL/GenBank/DDBJ databases">
        <title>Thiomicrohabdus sp. nov, an obligately chemolithoautotrophic, sulfur-oxidizing bacterium isolated from beach of Guanyin Mountain. Amoy.</title>
        <authorList>
            <person name="Zhu H."/>
        </authorList>
    </citation>
    <scope>NUCLEOTIDE SEQUENCE [LARGE SCALE GENOMIC DNA]</scope>
    <source>
        <strain evidence="8 9">XGS-01</strain>
    </source>
</reference>
<feature type="transmembrane region" description="Helical" evidence="7">
    <location>
        <begin position="41"/>
        <end position="59"/>
    </location>
</feature>